<dbReference type="Proteomes" id="UP000242942">
    <property type="component" value="Chromosome 6"/>
</dbReference>
<dbReference type="OrthoDB" id="368328at2759"/>
<gene>
    <name evidence="1" type="primary">PocGH01_06020500</name>
    <name evidence="1" type="ORF">POCGH01_06020500</name>
</gene>
<dbReference type="VEuPathDB" id="PlasmoDB:PocGH01_06020500"/>
<accession>A0A1D3TG22</accession>
<dbReference type="EMBL" id="LT594587">
    <property type="protein sequence ID" value="SCP03905.1"/>
    <property type="molecule type" value="Genomic_DNA"/>
</dbReference>
<organism evidence="1 2">
    <name type="scientific">Plasmodium ovale</name>
    <name type="common">malaria parasite P. ovale</name>
    <dbReference type="NCBI Taxonomy" id="36330"/>
    <lineage>
        <taxon>Eukaryota</taxon>
        <taxon>Sar</taxon>
        <taxon>Alveolata</taxon>
        <taxon>Apicomplexa</taxon>
        <taxon>Aconoidasida</taxon>
        <taxon>Haemosporida</taxon>
        <taxon>Plasmodiidae</taxon>
        <taxon>Plasmodium</taxon>
        <taxon>Plasmodium (Plasmodium)</taxon>
    </lineage>
</organism>
<keyword evidence="2" id="KW-1185">Reference proteome</keyword>
<sequence length="71" mass="8518">MAITAGKCCKYIRKFFTNGQRKNVLPYYVFCKNKPFLMNPKVVQKYSLDEVPKHVITRYVQDKRRLKNNDM</sequence>
<evidence type="ECO:0000313" key="1">
    <source>
        <dbReference type="EMBL" id="SCP03905.1"/>
    </source>
</evidence>
<proteinExistence type="predicted"/>
<dbReference type="AlphaFoldDB" id="A0A1D3TG22"/>
<dbReference type="VEuPathDB" id="PlasmoDB:POWCR01_060015300"/>
<name>A0A1D3TG22_PLAOA</name>
<protein>
    <submittedName>
        <fullName evidence="1">Uncharacterized protein</fullName>
    </submittedName>
</protein>
<evidence type="ECO:0000313" key="2">
    <source>
        <dbReference type="Proteomes" id="UP000242942"/>
    </source>
</evidence>
<reference evidence="1 2" key="1">
    <citation type="submission" date="2016-06" db="EMBL/GenBank/DDBJ databases">
        <authorList>
            <consortium name="Pathogen Informatics"/>
        </authorList>
    </citation>
    <scope>NUCLEOTIDE SEQUENCE [LARGE SCALE GENOMIC DNA]</scope>
    <source>
        <strain evidence="1">PocGH01</strain>
    </source>
</reference>